<evidence type="ECO:0000313" key="2">
    <source>
        <dbReference type="Proteomes" id="UP001165064"/>
    </source>
</evidence>
<dbReference type="Proteomes" id="UP001165064">
    <property type="component" value="Unassembled WGS sequence"/>
</dbReference>
<name>A0ACB5T3P0_AMBMO</name>
<reference evidence="1" key="1">
    <citation type="submission" date="2023-04" db="EMBL/GenBank/DDBJ databases">
        <title>Ambrosiozyma monospora NBRC 10751.</title>
        <authorList>
            <person name="Ichikawa N."/>
            <person name="Sato H."/>
            <person name="Tonouchi N."/>
        </authorList>
    </citation>
    <scope>NUCLEOTIDE SEQUENCE</scope>
    <source>
        <strain evidence="1">NBRC 10751</strain>
    </source>
</reference>
<sequence length="171" mass="19230">MKRVFSSDDSTIQNPSKISKIRDGIFKFFGLPKPFTPFTSDTNQLFTKTRKKINDVQPPSKPTITGNQLKELFELSMNRDNDDPLNQFFNGPVASSSPHKNSLCLDSSQPSLDYNVIPPLNTDDLATEKRMNQLDSPEIVSEVQLVKKIKLPVPLTAYKKFDPSSIHTKSS</sequence>
<proteinExistence type="predicted"/>
<gene>
    <name evidence="1" type="ORF">Amon02_000437500</name>
</gene>
<keyword evidence="2" id="KW-1185">Reference proteome</keyword>
<comment type="caution">
    <text evidence="1">The sequence shown here is derived from an EMBL/GenBank/DDBJ whole genome shotgun (WGS) entry which is preliminary data.</text>
</comment>
<protein>
    <submittedName>
        <fullName evidence="1">Unnamed protein product</fullName>
    </submittedName>
</protein>
<accession>A0ACB5T3P0</accession>
<dbReference type="EMBL" id="BSXS01002983">
    <property type="protein sequence ID" value="GME80271.1"/>
    <property type="molecule type" value="Genomic_DNA"/>
</dbReference>
<evidence type="ECO:0000313" key="1">
    <source>
        <dbReference type="EMBL" id="GME80271.1"/>
    </source>
</evidence>
<organism evidence="1 2">
    <name type="scientific">Ambrosiozyma monospora</name>
    <name type="common">Yeast</name>
    <name type="synonym">Endomycopsis monosporus</name>
    <dbReference type="NCBI Taxonomy" id="43982"/>
    <lineage>
        <taxon>Eukaryota</taxon>
        <taxon>Fungi</taxon>
        <taxon>Dikarya</taxon>
        <taxon>Ascomycota</taxon>
        <taxon>Saccharomycotina</taxon>
        <taxon>Pichiomycetes</taxon>
        <taxon>Pichiales</taxon>
        <taxon>Pichiaceae</taxon>
        <taxon>Ambrosiozyma</taxon>
    </lineage>
</organism>